<reference evidence="2" key="3">
    <citation type="submission" date="2023-01" db="EMBL/GenBank/DDBJ databases">
        <title>Draft genome sequence of Gluconobacter sphaericus strain NBRC 12467.</title>
        <authorList>
            <person name="Sun Q."/>
            <person name="Mori K."/>
        </authorList>
    </citation>
    <scope>NUCLEOTIDE SEQUENCE</scope>
    <source>
        <strain evidence="2">NBRC 12467</strain>
    </source>
</reference>
<comment type="caution">
    <text evidence="2">The sequence shown here is derived from an EMBL/GenBank/DDBJ whole genome shotgun (WGS) entry which is preliminary data.</text>
</comment>
<keyword evidence="3" id="KW-1185">Reference proteome</keyword>
<organism evidence="2 3">
    <name type="scientific">Gluconobacter sphaericus NBRC 12467</name>
    <dbReference type="NCBI Taxonomy" id="1307951"/>
    <lineage>
        <taxon>Bacteria</taxon>
        <taxon>Pseudomonadati</taxon>
        <taxon>Pseudomonadota</taxon>
        <taxon>Alphaproteobacteria</taxon>
        <taxon>Acetobacterales</taxon>
        <taxon>Acetobacteraceae</taxon>
        <taxon>Gluconobacter</taxon>
    </lineage>
</organism>
<sequence length="114" mass="12555">MPSPTVTTGDVVRWGLSRFVIADVQSGSAVLCRVKQVRDMRYRADVPVHFPDTITLGLTDGAVIRCKPRVCFNLADLVPVGSVSSSLMVRIKIAIEREMDARRIEAGIPKYLVV</sequence>
<dbReference type="EMBL" id="BSNZ01000013">
    <property type="protein sequence ID" value="GLQ85106.1"/>
    <property type="molecule type" value="Genomic_DNA"/>
</dbReference>
<proteinExistence type="predicted"/>
<dbReference type="Proteomes" id="UP001156708">
    <property type="component" value="Unassembled WGS sequence"/>
</dbReference>
<reference evidence="2" key="1">
    <citation type="journal article" date="2014" name="Int. J. Syst. Evol. Microbiol.">
        <title>Complete genome sequence of Corynebacterium casei LMG S-19264T (=DSM 44701T), isolated from a smear-ripened cheese.</title>
        <authorList>
            <consortium name="US DOE Joint Genome Institute (JGI-PGF)"/>
            <person name="Walter F."/>
            <person name="Albersmeier A."/>
            <person name="Kalinowski J."/>
            <person name="Ruckert C."/>
        </authorList>
    </citation>
    <scope>NUCLEOTIDE SEQUENCE</scope>
    <source>
        <strain evidence="2">NBRC 12467</strain>
    </source>
</reference>
<reference evidence="3" key="2">
    <citation type="journal article" date="2019" name="Int. J. Syst. Evol. Microbiol.">
        <title>The Global Catalogue of Microorganisms (GCM) 10K type strain sequencing project: providing services to taxonomists for standard genome sequencing and annotation.</title>
        <authorList>
            <consortium name="The Broad Institute Genomics Platform"/>
            <consortium name="The Broad Institute Genome Sequencing Center for Infectious Disease"/>
            <person name="Wu L."/>
            <person name="Ma J."/>
        </authorList>
    </citation>
    <scope>NUCLEOTIDE SEQUENCE [LARGE SCALE GENOMIC DNA]</scope>
    <source>
        <strain evidence="3">NBRC 12467</strain>
    </source>
</reference>
<evidence type="ECO:0000313" key="3">
    <source>
        <dbReference type="Proteomes" id="UP001156708"/>
    </source>
</evidence>
<gene>
    <name evidence="1" type="ORF">GCM10007872_16470</name>
    <name evidence="2" type="ORF">GCM10007872_20140</name>
</gene>
<dbReference type="AlphaFoldDB" id="A0AA37SHS7"/>
<accession>A0AA37SHS7</accession>
<evidence type="ECO:0000313" key="1">
    <source>
        <dbReference type="EMBL" id="GLQ84739.1"/>
    </source>
</evidence>
<name>A0AA37SHS7_9PROT</name>
<protein>
    <submittedName>
        <fullName evidence="2">Uncharacterized protein</fullName>
    </submittedName>
</protein>
<evidence type="ECO:0000313" key="2">
    <source>
        <dbReference type="EMBL" id="GLQ85106.1"/>
    </source>
</evidence>
<dbReference type="EMBL" id="BSNZ01000008">
    <property type="protein sequence ID" value="GLQ84739.1"/>
    <property type="molecule type" value="Genomic_DNA"/>
</dbReference>
<dbReference type="RefSeq" id="WP_141352399.1">
    <property type="nucleotide sequence ID" value="NZ_BARA01000113.1"/>
</dbReference>